<proteinExistence type="predicted"/>
<dbReference type="Pfam" id="PF02645">
    <property type="entry name" value="DegV"/>
    <property type="match status" value="1"/>
</dbReference>
<dbReference type="OrthoDB" id="9780660at2"/>
<dbReference type="STRING" id="1209989.TepRe1_2552"/>
<dbReference type="Proteomes" id="UP000010802">
    <property type="component" value="Chromosome"/>
</dbReference>
<dbReference type="Gene3D" id="3.40.50.10170">
    <property type="match status" value="1"/>
</dbReference>
<name>F4LUK6_TEPAE</name>
<dbReference type="PANTHER" id="PTHR33434">
    <property type="entry name" value="DEGV DOMAIN-CONTAINING PROTEIN DR_1986-RELATED"/>
    <property type="match status" value="1"/>
</dbReference>
<dbReference type="InterPro" id="IPR043168">
    <property type="entry name" value="DegV_C"/>
</dbReference>
<protein>
    <submittedName>
        <fullName evidence="2">DegV family protein</fullName>
    </submittedName>
</protein>
<dbReference type="GO" id="GO:0008289">
    <property type="term" value="F:lipid binding"/>
    <property type="evidence" value="ECO:0007669"/>
    <property type="project" value="UniProtKB-KW"/>
</dbReference>
<dbReference type="eggNOG" id="COG1307">
    <property type="taxonomic scope" value="Bacteria"/>
</dbReference>
<dbReference type="HOGENOM" id="CLU_048251_0_1_9"/>
<dbReference type="Gene3D" id="3.30.1180.10">
    <property type="match status" value="1"/>
</dbReference>
<dbReference type="InterPro" id="IPR050270">
    <property type="entry name" value="DegV_domain_contain"/>
</dbReference>
<dbReference type="EMBL" id="HF563609">
    <property type="protein sequence ID" value="CCP27625.1"/>
    <property type="molecule type" value="Genomic_DNA"/>
</dbReference>
<dbReference type="RefSeq" id="WP_013779570.1">
    <property type="nucleotide sequence ID" value="NC_015519.1"/>
</dbReference>
<dbReference type="NCBIfam" id="TIGR00762">
    <property type="entry name" value="DegV"/>
    <property type="match status" value="1"/>
</dbReference>
<evidence type="ECO:0000256" key="1">
    <source>
        <dbReference type="ARBA" id="ARBA00023121"/>
    </source>
</evidence>
<dbReference type="PROSITE" id="PS51482">
    <property type="entry name" value="DEGV"/>
    <property type="match status" value="1"/>
</dbReference>
<evidence type="ECO:0000313" key="2">
    <source>
        <dbReference type="EMBL" id="CCP27625.1"/>
    </source>
</evidence>
<accession>F4LUK6</accession>
<sequence>MIHIVTDSSCDLPDEFFARHNIPIVPLTIRFSDEEYKEKIDITPEEFYSKMTASSTLPKTAQPSPAAFLKVFEETASPGDEILCITISSKLSGTFQSANVAKTMTSIPVTVFDSLAASPGHALQIMKAVELRDSGHCMDEIVDALSEFRRNMTIFIYLQTLENIVKGGRITRFQGTVANIMNIKLICEGIEGEVVPLEKVRGNKRALERLISLIGERGKQDFSNTTIYITHAQNLQDAEFLKAELINRYNPLQVLIYPTGPTVGAYTGVGGLVITF</sequence>
<reference evidence="3" key="1">
    <citation type="journal article" date="2013" name="Genome Announc.">
        <title>First genome sequence of a syntrophic acetate-oxidizing bacterium, Tepidanaerobacter acetatoxydans strain Re1.</title>
        <authorList>
            <person name="Manzoor S."/>
            <person name="Bongcam-Rudloff E."/>
            <person name="Schnurer A."/>
            <person name="Muller B."/>
        </authorList>
    </citation>
    <scope>NUCLEOTIDE SEQUENCE [LARGE SCALE GENOMIC DNA]</scope>
    <source>
        <strain evidence="3">Re1</strain>
    </source>
</reference>
<evidence type="ECO:0000313" key="3">
    <source>
        <dbReference type="Proteomes" id="UP000010802"/>
    </source>
</evidence>
<dbReference type="KEGG" id="tae:TepiRe1_2750"/>
<dbReference type="PATRIC" id="fig|1209989.3.peg.3151"/>
<accession>L0S2Z9</accession>
<dbReference type="KEGG" id="tep:TepRe1_2552"/>
<dbReference type="SUPFAM" id="SSF82549">
    <property type="entry name" value="DAK1/DegV-like"/>
    <property type="match status" value="1"/>
</dbReference>
<keyword evidence="3" id="KW-1185">Reference proteome</keyword>
<dbReference type="PANTHER" id="PTHR33434:SF8">
    <property type="entry name" value="DEGV DOMAIN-CONTAINING PROTEIN SPR1019"/>
    <property type="match status" value="1"/>
</dbReference>
<organism evidence="2 3">
    <name type="scientific">Tepidanaerobacter acetatoxydans (strain DSM 21804 / JCM 16047 / Re1)</name>
    <dbReference type="NCBI Taxonomy" id="1209989"/>
    <lineage>
        <taxon>Bacteria</taxon>
        <taxon>Bacillati</taxon>
        <taxon>Bacillota</taxon>
        <taxon>Clostridia</taxon>
        <taxon>Thermosediminibacterales</taxon>
        <taxon>Tepidanaerobacteraceae</taxon>
        <taxon>Tepidanaerobacter</taxon>
    </lineage>
</organism>
<dbReference type="InterPro" id="IPR003797">
    <property type="entry name" value="DegV"/>
</dbReference>
<keyword evidence="1" id="KW-0446">Lipid-binding</keyword>
<gene>
    <name evidence="2" type="ordered locus">TEPIRE1_2750</name>
</gene>
<dbReference type="AlphaFoldDB" id="F4LUK6"/>